<protein>
    <submittedName>
        <fullName evidence="1">Uncharacterized protein</fullName>
    </submittedName>
</protein>
<organism evidence="1">
    <name type="scientific">marine sediment metagenome</name>
    <dbReference type="NCBI Taxonomy" id="412755"/>
    <lineage>
        <taxon>unclassified sequences</taxon>
        <taxon>metagenomes</taxon>
        <taxon>ecological metagenomes</taxon>
    </lineage>
</organism>
<proteinExistence type="predicted"/>
<gene>
    <name evidence="1" type="ORF">S06H3_12702</name>
</gene>
<name>X1MT65_9ZZZZ</name>
<dbReference type="EMBL" id="BARV01006206">
    <property type="protein sequence ID" value="GAI09579.1"/>
    <property type="molecule type" value="Genomic_DNA"/>
</dbReference>
<accession>X1MT65</accession>
<dbReference type="AlphaFoldDB" id="X1MT65"/>
<sequence>MDLKIEAMPDKSLSMDLLSKLETALRNYSIKKENLVKHDEKVA</sequence>
<evidence type="ECO:0000313" key="1">
    <source>
        <dbReference type="EMBL" id="GAI09579.1"/>
    </source>
</evidence>
<comment type="caution">
    <text evidence="1">The sequence shown here is derived from an EMBL/GenBank/DDBJ whole genome shotgun (WGS) entry which is preliminary data.</text>
</comment>
<reference evidence="1" key="1">
    <citation type="journal article" date="2014" name="Front. Microbiol.">
        <title>High frequency of phylogenetically diverse reductive dehalogenase-homologous genes in deep subseafloor sedimentary metagenomes.</title>
        <authorList>
            <person name="Kawai M."/>
            <person name="Futagami T."/>
            <person name="Toyoda A."/>
            <person name="Takaki Y."/>
            <person name="Nishi S."/>
            <person name="Hori S."/>
            <person name="Arai W."/>
            <person name="Tsubouchi T."/>
            <person name="Morono Y."/>
            <person name="Uchiyama I."/>
            <person name="Ito T."/>
            <person name="Fujiyama A."/>
            <person name="Inagaki F."/>
            <person name="Takami H."/>
        </authorList>
    </citation>
    <scope>NUCLEOTIDE SEQUENCE</scope>
    <source>
        <strain evidence="1">Expedition CK06-06</strain>
    </source>
</reference>